<reference evidence="1" key="1">
    <citation type="journal article" date="2021" name="Proc. Natl. Acad. Sci. U.S.A.">
        <title>A Catalog of Tens of Thousands of Viruses from Human Metagenomes Reveals Hidden Associations with Chronic Diseases.</title>
        <authorList>
            <person name="Tisza M.J."/>
            <person name="Buck C.B."/>
        </authorList>
    </citation>
    <scope>NUCLEOTIDE SEQUENCE</scope>
    <source>
        <strain evidence="1">CtM7c3</strain>
    </source>
</reference>
<name>A0A8S5M002_9CAUD</name>
<sequence length="73" mass="8091">MSDAVIVALLSLAGTLLGSGLGVIASSRLTQYRLEQLEHKVQAHNNLIERTYKLEGEMLECQHDIRDLKGTKN</sequence>
<organism evidence="1">
    <name type="scientific">Siphoviridae sp. ctM7c3</name>
    <dbReference type="NCBI Taxonomy" id="2826257"/>
    <lineage>
        <taxon>Viruses</taxon>
        <taxon>Duplodnaviria</taxon>
        <taxon>Heunggongvirae</taxon>
        <taxon>Uroviricota</taxon>
        <taxon>Caudoviricetes</taxon>
    </lineage>
</organism>
<accession>A0A8S5M002</accession>
<proteinExistence type="predicted"/>
<dbReference type="EMBL" id="BK014785">
    <property type="protein sequence ID" value="DAD75556.1"/>
    <property type="molecule type" value="Genomic_DNA"/>
</dbReference>
<evidence type="ECO:0000313" key="1">
    <source>
        <dbReference type="EMBL" id="DAD75556.1"/>
    </source>
</evidence>
<protein>
    <submittedName>
        <fullName evidence="1">Uncharacterized protein</fullName>
    </submittedName>
</protein>